<organism evidence="2 3">
    <name type="scientific">Colletotrichum costaricense</name>
    <dbReference type="NCBI Taxonomy" id="1209916"/>
    <lineage>
        <taxon>Eukaryota</taxon>
        <taxon>Fungi</taxon>
        <taxon>Dikarya</taxon>
        <taxon>Ascomycota</taxon>
        <taxon>Pezizomycotina</taxon>
        <taxon>Sordariomycetes</taxon>
        <taxon>Hypocreomycetidae</taxon>
        <taxon>Glomerellales</taxon>
        <taxon>Glomerellaceae</taxon>
        <taxon>Colletotrichum</taxon>
        <taxon>Colletotrichum acutatum species complex</taxon>
    </lineage>
</organism>
<gene>
    <name evidence="2" type="ORF">CCOS01_05672</name>
</gene>
<feature type="transmembrane region" description="Helical" evidence="1">
    <location>
        <begin position="162"/>
        <end position="182"/>
    </location>
</feature>
<dbReference type="GeneID" id="85337396"/>
<keyword evidence="3" id="KW-1185">Reference proteome</keyword>
<dbReference type="AlphaFoldDB" id="A0AAI9Z0Y8"/>
<dbReference type="EMBL" id="MOOE01000005">
    <property type="protein sequence ID" value="KAK1530569.1"/>
    <property type="molecule type" value="Genomic_DNA"/>
</dbReference>
<proteinExistence type="predicted"/>
<comment type="caution">
    <text evidence="2">The sequence shown here is derived from an EMBL/GenBank/DDBJ whole genome shotgun (WGS) entry which is preliminary data.</text>
</comment>
<sequence length="204" mass="22093">MRFIDHHCFRDFDRNVNGAGPQMVEIPEYCRPESGGPSGVGAPAPPSSRAFLAPAVKLQGLGTLSQSHQPDIRLLVQTQKGQECSRFEGLAPSPVARSSHTKNHPAPKSSCAFASQTTIKGVLDALFSITFLIAAPSRFVAVEASAIIERFSQSNRIYPQQLLLAVAPAFLSLPAWLCLRILRESRRDSPPETESTGANLITND</sequence>
<evidence type="ECO:0000313" key="3">
    <source>
        <dbReference type="Proteomes" id="UP001240678"/>
    </source>
</evidence>
<dbReference type="RefSeq" id="XP_060315621.1">
    <property type="nucleotide sequence ID" value="XM_060453849.1"/>
</dbReference>
<name>A0AAI9Z0Y8_9PEZI</name>
<keyword evidence="1" id="KW-0812">Transmembrane</keyword>
<dbReference type="Proteomes" id="UP001240678">
    <property type="component" value="Unassembled WGS sequence"/>
</dbReference>
<keyword evidence="1" id="KW-1133">Transmembrane helix</keyword>
<evidence type="ECO:0000256" key="1">
    <source>
        <dbReference type="SAM" id="Phobius"/>
    </source>
</evidence>
<accession>A0AAI9Z0Y8</accession>
<keyword evidence="1" id="KW-0472">Membrane</keyword>
<reference evidence="2 3" key="1">
    <citation type="submission" date="2016-10" db="EMBL/GenBank/DDBJ databases">
        <title>The genome sequence of Colletotrichum fioriniae PJ7.</title>
        <authorList>
            <person name="Baroncelli R."/>
        </authorList>
    </citation>
    <scope>NUCLEOTIDE SEQUENCE [LARGE SCALE GENOMIC DNA]</scope>
    <source>
        <strain evidence="2 3">IMI 309622</strain>
    </source>
</reference>
<protein>
    <submittedName>
        <fullName evidence="2">Uncharacterized protein</fullName>
    </submittedName>
</protein>
<evidence type="ECO:0000313" key="2">
    <source>
        <dbReference type="EMBL" id="KAK1530569.1"/>
    </source>
</evidence>